<gene>
    <name evidence="1" type="ORF">BV25DRAFT_1820786</name>
</gene>
<name>A0ACB8TE66_9AGAM</name>
<sequence>MPQHSSARTPRFEIIVSHVSQRWRNLAVLSPSLWTNISFCDLGVFEMTRVYLERSRQHRLAIELDLTECKRRSAKKRGTLRFIYPDYHSIELLRALELVVRHIARWSSFTLVVLNPFLMDVALAYLANVPSAPILNDLTMAIRRPNFHTFPQLSKSVSALLPFSGHAPNLKSLSLESICFRWDSDFYKGLTVLRLDGLNKIETQPAVEVFQRVLRDCSRLETLVLSGTSPADATGFDLPVELPALRHLVLRDLDCRDAMAIIHRIVVPALRIFQLHLHDLREDHTTAEVLELLETLCAPYASPHASMLHSVEALQVDNVQWPDVHWTPHEEYTTHSLLKVLPSLRVLALSTAEDNGMLALFGGEPRTRTSRDPPEKGRRAPTYCPELRIIVIPFPHAEPTMALLRHREKLCLPLDKLVCGNTARLSDAEIEEIEGHVFLEMLPGYGTQGGPHALRPYLSLDLEHYLEESYTFTMYENGMVAGGEGPDGPDDALEEAEGGLDESLSTRA</sequence>
<proteinExistence type="predicted"/>
<protein>
    <submittedName>
        <fullName evidence="1">Uncharacterized protein</fullName>
    </submittedName>
</protein>
<comment type="caution">
    <text evidence="1">The sequence shown here is derived from an EMBL/GenBank/DDBJ whole genome shotgun (WGS) entry which is preliminary data.</text>
</comment>
<evidence type="ECO:0000313" key="1">
    <source>
        <dbReference type="EMBL" id="KAI0066724.1"/>
    </source>
</evidence>
<accession>A0ACB8TE66</accession>
<dbReference type="Proteomes" id="UP000814140">
    <property type="component" value="Unassembled WGS sequence"/>
</dbReference>
<reference evidence="1" key="1">
    <citation type="submission" date="2021-03" db="EMBL/GenBank/DDBJ databases">
        <authorList>
            <consortium name="DOE Joint Genome Institute"/>
            <person name="Ahrendt S."/>
            <person name="Looney B.P."/>
            <person name="Miyauchi S."/>
            <person name="Morin E."/>
            <person name="Drula E."/>
            <person name="Courty P.E."/>
            <person name="Chicoki N."/>
            <person name="Fauchery L."/>
            <person name="Kohler A."/>
            <person name="Kuo A."/>
            <person name="Labutti K."/>
            <person name="Pangilinan J."/>
            <person name="Lipzen A."/>
            <person name="Riley R."/>
            <person name="Andreopoulos W."/>
            <person name="He G."/>
            <person name="Johnson J."/>
            <person name="Barry K.W."/>
            <person name="Grigoriev I.V."/>
            <person name="Nagy L."/>
            <person name="Hibbett D."/>
            <person name="Henrissat B."/>
            <person name="Matheny P.B."/>
            <person name="Labbe J."/>
            <person name="Martin F."/>
        </authorList>
    </citation>
    <scope>NUCLEOTIDE SEQUENCE</scope>
    <source>
        <strain evidence="1">HHB10654</strain>
    </source>
</reference>
<organism evidence="1 2">
    <name type="scientific">Artomyces pyxidatus</name>
    <dbReference type="NCBI Taxonomy" id="48021"/>
    <lineage>
        <taxon>Eukaryota</taxon>
        <taxon>Fungi</taxon>
        <taxon>Dikarya</taxon>
        <taxon>Basidiomycota</taxon>
        <taxon>Agaricomycotina</taxon>
        <taxon>Agaricomycetes</taxon>
        <taxon>Russulales</taxon>
        <taxon>Auriscalpiaceae</taxon>
        <taxon>Artomyces</taxon>
    </lineage>
</organism>
<evidence type="ECO:0000313" key="2">
    <source>
        <dbReference type="Proteomes" id="UP000814140"/>
    </source>
</evidence>
<dbReference type="EMBL" id="MU277192">
    <property type="protein sequence ID" value="KAI0066724.1"/>
    <property type="molecule type" value="Genomic_DNA"/>
</dbReference>
<keyword evidence="2" id="KW-1185">Reference proteome</keyword>
<reference evidence="1" key="2">
    <citation type="journal article" date="2022" name="New Phytol.">
        <title>Evolutionary transition to the ectomycorrhizal habit in the genomes of a hyperdiverse lineage of mushroom-forming fungi.</title>
        <authorList>
            <person name="Looney B."/>
            <person name="Miyauchi S."/>
            <person name="Morin E."/>
            <person name="Drula E."/>
            <person name="Courty P.E."/>
            <person name="Kohler A."/>
            <person name="Kuo A."/>
            <person name="LaButti K."/>
            <person name="Pangilinan J."/>
            <person name="Lipzen A."/>
            <person name="Riley R."/>
            <person name="Andreopoulos W."/>
            <person name="He G."/>
            <person name="Johnson J."/>
            <person name="Nolan M."/>
            <person name="Tritt A."/>
            <person name="Barry K.W."/>
            <person name="Grigoriev I.V."/>
            <person name="Nagy L.G."/>
            <person name="Hibbett D."/>
            <person name="Henrissat B."/>
            <person name="Matheny P.B."/>
            <person name="Labbe J."/>
            <person name="Martin F.M."/>
        </authorList>
    </citation>
    <scope>NUCLEOTIDE SEQUENCE</scope>
    <source>
        <strain evidence="1">HHB10654</strain>
    </source>
</reference>